<dbReference type="Proteomes" id="UP000306585">
    <property type="component" value="Unassembled WGS sequence"/>
</dbReference>
<name>A0A5R9GS93_9PROT</name>
<evidence type="ECO:0000313" key="1">
    <source>
        <dbReference type="EMBL" id="TLS67819.1"/>
    </source>
</evidence>
<dbReference type="OrthoDB" id="9813817at2"/>
<organism evidence="1 2">
    <name type="scientific">Mariprofundus erugo</name>
    <dbReference type="NCBI Taxonomy" id="2528639"/>
    <lineage>
        <taxon>Bacteria</taxon>
        <taxon>Pseudomonadati</taxon>
        <taxon>Pseudomonadota</taxon>
        <taxon>Candidatius Mariprofundia</taxon>
        <taxon>Mariprofundales</taxon>
        <taxon>Mariprofundaceae</taxon>
        <taxon>Mariprofundus</taxon>
    </lineage>
</organism>
<dbReference type="EMBL" id="VBRY01000004">
    <property type="protein sequence ID" value="TLS67819.1"/>
    <property type="molecule type" value="Genomic_DNA"/>
</dbReference>
<proteinExistence type="predicted"/>
<gene>
    <name evidence="1" type="ORF">FEF65_05055</name>
</gene>
<dbReference type="RefSeq" id="WP_138238715.1">
    <property type="nucleotide sequence ID" value="NZ_VBRY01000004.1"/>
</dbReference>
<accession>A0A5R9GS93</accession>
<sequence length="98" mass="10992">MSDREDSQHEMQIQFPAEIQRGVYANQMVVTHTREEFVLDFILATPPVGLVNARVLVSPSHAKRIVSILNENISRYESAYGEIKTVAPLKTPSSVTTH</sequence>
<protein>
    <submittedName>
        <fullName evidence="1">DUF3467 domain-containing protein</fullName>
    </submittedName>
</protein>
<dbReference type="Pfam" id="PF11950">
    <property type="entry name" value="DUF3467"/>
    <property type="match status" value="1"/>
</dbReference>
<dbReference type="AlphaFoldDB" id="A0A5R9GS93"/>
<evidence type="ECO:0000313" key="2">
    <source>
        <dbReference type="Proteomes" id="UP000306585"/>
    </source>
</evidence>
<keyword evidence="2" id="KW-1185">Reference proteome</keyword>
<reference evidence="1 2" key="1">
    <citation type="journal article" date="2019" name="Appl. Environ. Microbiol.">
        <title>Environmental Evidence and Genomic Insight of Iron-oxidizing Bacteria Preference Towards More Corrosion Resistant Stainless Steel at Higher Salinities.</title>
        <authorList>
            <person name="Garrison C.E."/>
            <person name="Price K.A."/>
            <person name="Field E.K."/>
        </authorList>
    </citation>
    <scope>NUCLEOTIDE SEQUENCE [LARGE SCALE GENOMIC DNA]</scope>
    <source>
        <strain evidence="1 2">P3</strain>
    </source>
</reference>
<dbReference type="InterPro" id="IPR021857">
    <property type="entry name" value="DUF3467"/>
</dbReference>
<comment type="caution">
    <text evidence="1">The sequence shown here is derived from an EMBL/GenBank/DDBJ whole genome shotgun (WGS) entry which is preliminary data.</text>
</comment>